<evidence type="ECO:0000256" key="6">
    <source>
        <dbReference type="SAM" id="Phobius"/>
    </source>
</evidence>
<dbReference type="InterPro" id="IPR011701">
    <property type="entry name" value="MFS"/>
</dbReference>
<evidence type="ECO:0000256" key="5">
    <source>
        <dbReference type="ARBA" id="ARBA00023136"/>
    </source>
</evidence>
<feature type="transmembrane region" description="Helical" evidence="6">
    <location>
        <begin position="107"/>
        <end position="128"/>
    </location>
</feature>
<evidence type="ECO:0000259" key="7">
    <source>
        <dbReference type="PROSITE" id="PS50850"/>
    </source>
</evidence>
<sequence length="400" mass="43797">MNNENLWTKNFISITFLSFSIFFAFYILLAILPLYMLGSLNASTDKVDLMVTLFLGAAILIRPFAGQWVGRWSQKKILMYSTIAFFASTLLYPFATNIKALLILRGFHGLAFGVITTVKGTICAEIIPPSRRGEGLSYFSLAMCLAMVLGPYIGLTLANSNSYNIAFAICMGISAANIGLVIITRIPQEAKEQKEMLRESKFSWNDLFDKNAAPFACAIFILACAYSGISAFLALYAKEIGLVKVASYFFLVYAAFMMVSRPFTGRWCDRLGSKVIIYPCLALFAVGMLLLSLAHSSVLILLAGAIIGIGYGSVTPVFQTQIINSVERHRVGIANSLFFNSMDAGMAIGAYVLGIIAGSFGYGGIYMTGFILIVAATLQYFVLTSRVKSEPFLKEEEFAE</sequence>
<feature type="transmembrane region" description="Helical" evidence="6">
    <location>
        <begin position="77"/>
        <end position="95"/>
    </location>
</feature>
<dbReference type="GO" id="GO:0005886">
    <property type="term" value="C:plasma membrane"/>
    <property type="evidence" value="ECO:0007669"/>
    <property type="project" value="UniProtKB-SubCell"/>
</dbReference>
<keyword evidence="4 6" id="KW-1133">Transmembrane helix</keyword>
<organism evidence="8 9">
    <name type="scientific">Propionispora vibrioides</name>
    <dbReference type="NCBI Taxonomy" id="112903"/>
    <lineage>
        <taxon>Bacteria</taxon>
        <taxon>Bacillati</taxon>
        <taxon>Bacillota</taxon>
        <taxon>Negativicutes</taxon>
        <taxon>Selenomonadales</taxon>
        <taxon>Sporomusaceae</taxon>
        <taxon>Propionispora</taxon>
    </lineage>
</organism>
<keyword evidence="5 6" id="KW-0472">Membrane</keyword>
<accession>A0A1H8XCX4</accession>
<dbReference type="RefSeq" id="WP_218140701.1">
    <property type="nucleotide sequence ID" value="NZ_FODY01000022.1"/>
</dbReference>
<dbReference type="InterPro" id="IPR036259">
    <property type="entry name" value="MFS_trans_sf"/>
</dbReference>
<dbReference type="Proteomes" id="UP000198847">
    <property type="component" value="Unassembled WGS sequence"/>
</dbReference>
<dbReference type="PROSITE" id="PS00217">
    <property type="entry name" value="SUGAR_TRANSPORT_2"/>
    <property type="match status" value="1"/>
</dbReference>
<dbReference type="InterPro" id="IPR020846">
    <property type="entry name" value="MFS_dom"/>
</dbReference>
<keyword evidence="9" id="KW-1185">Reference proteome</keyword>
<feature type="transmembrane region" description="Helical" evidence="6">
    <location>
        <begin position="165"/>
        <end position="186"/>
    </location>
</feature>
<feature type="transmembrane region" description="Helical" evidence="6">
    <location>
        <begin position="338"/>
        <end position="358"/>
    </location>
</feature>
<evidence type="ECO:0000256" key="2">
    <source>
        <dbReference type="ARBA" id="ARBA00022448"/>
    </source>
</evidence>
<protein>
    <submittedName>
        <fullName evidence="8">Predicted arabinose efflux permease, MFS family</fullName>
    </submittedName>
</protein>
<dbReference type="PANTHER" id="PTHR23531">
    <property type="entry name" value="QUINOLENE RESISTANCE PROTEIN NORA"/>
    <property type="match status" value="1"/>
</dbReference>
<feature type="transmembrane region" description="Helical" evidence="6">
    <location>
        <begin position="299"/>
        <end position="318"/>
    </location>
</feature>
<evidence type="ECO:0000313" key="8">
    <source>
        <dbReference type="EMBL" id="SEP37679.1"/>
    </source>
</evidence>
<feature type="transmembrane region" description="Helical" evidence="6">
    <location>
        <begin position="364"/>
        <end position="383"/>
    </location>
</feature>
<dbReference type="PROSITE" id="PS50850">
    <property type="entry name" value="MFS"/>
    <property type="match status" value="1"/>
</dbReference>
<dbReference type="PANTHER" id="PTHR23531:SF2">
    <property type="entry name" value="PERMEASE"/>
    <property type="match status" value="1"/>
</dbReference>
<feature type="transmembrane region" description="Helical" evidence="6">
    <location>
        <begin position="245"/>
        <end position="263"/>
    </location>
</feature>
<keyword evidence="2" id="KW-0813">Transport</keyword>
<evidence type="ECO:0000256" key="3">
    <source>
        <dbReference type="ARBA" id="ARBA00022692"/>
    </source>
</evidence>
<dbReference type="EMBL" id="FODY01000022">
    <property type="protein sequence ID" value="SEP37679.1"/>
    <property type="molecule type" value="Genomic_DNA"/>
</dbReference>
<dbReference type="STRING" id="112903.SAMN04490178_12249"/>
<dbReference type="InterPro" id="IPR052714">
    <property type="entry name" value="MFS_Exporter"/>
</dbReference>
<proteinExistence type="predicted"/>
<comment type="subcellular location">
    <subcellularLocation>
        <location evidence="1">Cell membrane</location>
        <topology evidence="1">Multi-pass membrane protein</topology>
    </subcellularLocation>
</comment>
<name>A0A1H8XCX4_9FIRM</name>
<dbReference type="Gene3D" id="1.20.1250.20">
    <property type="entry name" value="MFS general substrate transporter like domains"/>
    <property type="match status" value="1"/>
</dbReference>
<dbReference type="AlphaFoldDB" id="A0A1H8XCX4"/>
<dbReference type="InterPro" id="IPR005829">
    <property type="entry name" value="Sugar_transporter_CS"/>
</dbReference>
<feature type="transmembrane region" description="Helical" evidence="6">
    <location>
        <begin position="275"/>
        <end position="293"/>
    </location>
</feature>
<evidence type="ECO:0000256" key="4">
    <source>
        <dbReference type="ARBA" id="ARBA00022989"/>
    </source>
</evidence>
<feature type="transmembrane region" description="Helical" evidence="6">
    <location>
        <begin position="47"/>
        <end position="65"/>
    </location>
</feature>
<evidence type="ECO:0000313" key="9">
    <source>
        <dbReference type="Proteomes" id="UP000198847"/>
    </source>
</evidence>
<gene>
    <name evidence="8" type="ORF">SAMN04490178_12249</name>
</gene>
<feature type="domain" description="Major facilitator superfamily (MFS) profile" evidence="7">
    <location>
        <begin position="10"/>
        <end position="387"/>
    </location>
</feature>
<reference evidence="8 9" key="1">
    <citation type="submission" date="2016-10" db="EMBL/GenBank/DDBJ databases">
        <authorList>
            <person name="de Groot N.N."/>
        </authorList>
    </citation>
    <scope>NUCLEOTIDE SEQUENCE [LARGE SCALE GENOMIC DNA]</scope>
    <source>
        <strain evidence="8 9">DSM 13305</strain>
    </source>
</reference>
<feature type="transmembrane region" description="Helical" evidence="6">
    <location>
        <begin position="12"/>
        <end position="35"/>
    </location>
</feature>
<evidence type="ECO:0000256" key="1">
    <source>
        <dbReference type="ARBA" id="ARBA00004651"/>
    </source>
</evidence>
<dbReference type="CDD" id="cd17489">
    <property type="entry name" value="MFS_YfcJ_like"/>
    <property type="match status" value="1"/>
</dbReference>
<feature type="transmembrane region" description="Helical" evidence="6">
    <location>
        <begin position="207"/>
        <end position="233"/>
    </location>
</feature>
<keyword evidence="3 6" id="KW-0812">Transmembrane</keyword>
<dbReference type="SUPFAM" id="SSF103473">
    <property type="entry name" value="MFS general substrate transporter"/>
    <property type="match status" value="1"/>
</dbReference>
<dbReference type="Pfam" id="PF07690">
    <property type="entry name" value="MFS_1"/>
    <property type="match status" value="1"/>
</dbReference>
<dbReference type="GO" id="GO:0022857">
    <property type="term" value="F:transmembrane transporter activity"/>
    <property type="evidence" value="ECO:0007669"/>
    <property type="project" value="InterPro"/>
</dbReference>
<feature type="transmembrane region" description="Helical" evidence="6">
    <location>
        <begin position="135"/>
        <end position="153"/>
    </location>
</feature>